<gene>
    <name evidence="1" type="ORF">TNCV_2505111</name>
</gene>
<evidence type="ECO:0000313" key="1">
    <source>
        <dbReference type="EMBL" id="GFY34208.1"/>
    </source>
</evidence>
<dbReference type="AlphaFoldDB" id="A0A8X6WFQ9"/>
<reference evidence="1" key="1">
    <citation type="submission" date="2020-08" db="EMBL/GenBank/DDBJ databases">
        <title>Multicomponent nature underlies the extraordinary mechanical properties of spider dragline silk.</title>
        <authorList>
            <person name="Kono N."/>
            <person name="Nakamura H."/>
            <person name="Mori M."/>
            <person name="Yoshida Y."/>
            <person name="Ohtoshi R."/>
            <person name="Malay A.D."/>
            <person name="Moran D.A.P."/>
            <person name="Tomita M."/>
            <person name="Numata K."/>
            <person name="Arakawa K."/>
        </authorList>
    </citation>
    <scope>NUCLEOTIDE SEQUENCE</scope>
</reference>
<dbReference type="Proteomes" id="UP000887159">
    <property type="component" value="Unassembled WGS sequence"/>
</dbReference>
<dbReference type="EMBL" id="BMAU01021422">
    <property type="protein sequence ID" value="GFY34208.1"/>
    <property type="molecule type" value="Genomic_DNA"/>
</dbReference>
<accession>A0A8X6WFQ9</accession>
<comment type="caution">
    <text evidence="1">The sequence shown here is derived from an EMBL/GenBank/DDBJ whole genome shotgun (WGS) entry which is preliminary data.</text>
</comment>
<protein>
    <submittedName>
        <fullName evidence="1">Uncharacterized protein</fullName>
    </submittedName>
</protein>
<proteinExistence type="predicted"/>
<keyword evidence="2" id="KW-1185">Reference proteome</keyword>
<sequence>MWGDVSIADPMLSRKELINAPLVGVRGKPISKAGISLKGHSLELLAGIVKSWVQVLVIQKIRFVLGLMHHKLVEAQGSLIGVEVWRRQCQLNCHSRHLRRGSQLRGPLPIAVVLLLSEMFIKNYIISNVDTLCTIINKLLRMDK</sequence>
<name>A0A8X6WFQ9_TRICX</name>
<evidence type="ECO:0000313" key="2">
    <source>
        <dbReference type="Proteomes" id="UP000887159"/>
    </source>
</evidence>
<organism evidence="1 2">
    <name type="scientific">Trichonephila clavipes</name>
    <name type="common">Golden silk orbweaver</name>
    <name type="synonym">Nephila clavipes</name>
    <dbReference type="NCBI Taxonomy" id="2585209"/>
    <lineage>
        <taxon>Eukaryota</taxon>
        <taxon>Metazoa</taxon>
        <taxon>Ecdysozoa</taxon>
        <taxon>Arthropoda</taxon>
        <taxon>Chelicerata</taxon>
        <taxon>Arachnida</taxon>
        <taxon>Araneae</taxon>
        <taxon>Araneomorphae</taxon>
        <taxon>Entelegynae</taxon>
        <taxon>Araneoidea</taxon>
        <taxon>Nephilidae</taxon>
        <taxon>Trichonephila</taxon>
    </lineage>
</organism>